<gene>
    <name evidence="2" type="ORF">LPB138_14170</name>
</gene>
<keyword evidence="1" id="KW-1133">Transmembrane helix</keyword>
<feature type="transmembrane region" description="Helical" evidence="1">
    <location>
        <begin position="205"/>
        <end position="228"/>
    </location>
</feature>
<name>A0A1D8PB00_9FLAO</name>
<evidence type="ECO:0008006" key="4">
    <source>
        <dbReference type="Google" id="ProtNLM"/>
    </source>
</evidence>
<reference evidence="2 3" key="1">
    <citation type="submission" date="2016-10" db="EMBL/GenBank/DDBJ databases">
        <title>Lutibacter sp. LPB0138, isolated from marine gastropod.</title>
        <authorList>
            <person name="Kim E."/>
            <person name="Yi H."/>
        </authorList>
    </citation>
    <scope>NUCLEOTIDE SEQUENCE [LARGE SCALE GENOMIC DNA]</scope>
    <source>
        <strain evidence="2 3">LPB0138</strain>
    </source>
</reference>
<feature type="transmembrane region" description="Helical" evidence="1">
    <location>
        <begin position="145"/>
        <end position="167"/>
    </location>
</feature>
<dbReference type="STRING" id="1850246.LPB138_14170"/>
<dbReference type="InterPro" id="IPR005625">
    <property type="entry name" value="PepSY-ass_TM"/>
</dbReference>
<accession>A0A1D8PB00</accession>
<organism evidence="2 3">
    <name type="scientific">Urechidicola croceus</name>
    <dbReference type="NCBI Taxonomy" id="1850246"/>
    <lineage>
        <taxon>Bacteria</taxon>
        <taxon>Pseudomonadati</taxon>
        <taxon>Bacteroidota</taxon>
        <taxon>Flavobacteriia</taxon>
        <taxon>Flavobacteriales</taxon>
        <taxon>Flavobacteriaceae</taxon>
        <taxon>Urechidicola</taxon>
    </lineage>
</organism>
<feature type="transmembrane region" description="Helical" evidence="1">
    <location>
        <begin position="486"/>
        <end position="508"/>
    </location>
</feature>
<dbReference type="EMBL" id="CP017478">
    <property type="protein sequence ID" value="AOW21754.1"/>
    <property type="molecule type" value="Genomic_DNA"/>
</dbReference>
<protein>
    <recommendedName>
        <fullName evidence="4">Peptidase</fullName>
    </recommendedName>
</protein>
<keyword evidence="1" id="KW-0472">Membrane</keyword>
<dbReference type="PANTHER" id="PTHR34219:SF3">
    <property type="entry name" value="BLL7967 PROTEIN"/>
    <property type="match status" value="1"/>
</dbReference>
<dbReference type="OrthoDB" id="6307929at2"/>
<evidence type="ECO:0000313" key="2">
    <source>
        <dbReference type="EMBL" id="AOW21754.1"/>
    </source>
</evidence>
<dbReference type="KEGG" id="lul:LPB138_14170"/>
<dbReference type="PANTHER" id="PTHR34219">
    <property type="entry name" value="IRON-REGULATED INNER MEMBRANE PROTEIN-RELATED"/>
    <property type="match status" value="1"/>
</dbReference>
<feature type="transmembrane region" description="Helical" evidence="1">
    <location>
        <begin position="421"/>
        <end position="442"/>
    </location>
</feature>
<evidence type="ECO:0000313" key="3">
    <source>
        <dbReference type="Proteomes" id="UP000176050"/>
    </source>
</evidence>
<feature type="transmembrane region" description="Helical" evidence="1">
    <location>
        <begin position="12"/>
        <end position="36"/>
    </location>
</feature>
<dbReference type="RefSeq" id="WP_070237914.1">
    <property type="nucleotide sequence ID" value="NZ_CP017478.1"/>
</dbReference>
<feature type="transmembrane region" description="Helical" evidence="1">
    <location>
        <begin position="350"/>
        <end position="371"/>
    </location>
</feature>
<keyword evidence="1" id="KW-0812">Transmembrane</keyword>
<dbReference type="AlphaFoldDB" id="A0A1D8PB00"/>
<evidence type="ECO:0000256" key="1">
    <source>
        <dbReference type="SAM" id="Phobius"/>
    </source>
</evidence>
<dbReference type="Proteomes" id="UP000176050">
    <property type="component" value="Chromosome"/>
</dbReference>
<keyword evidence="3" id="KW-1185">Reference proteome</keyword>
<sequence length="518" mass="59908">MNKRNYNVFFHLHTVSGIVISVALYIIFFAGAFALIKDEITAWEKGDTVQLEQALDVDYDKITAVIKEEGYNLEGRNIRLVMPDVKQEVLVILSGSKYEDASDEDKQGAFFYINTINYTRSDYYTFYSFGELIYRLHFFSQIPKIGTYLAGFVALFFLFAITTGIIVHWKKIISNFYVFRPKAKFKTIWTDAHTALGVIGLPFQFVYAVTSCFLCLSILVLIPGNFIYNNNQKKLSEDLRPMTKDYPITYKTHTEFSLNPFMEQTLEKWETFSPSQVYIRNYGDSNMKFQVDGMVSTQQKFIGHGRIVYNVPTNDVLSIKDPLKSNYIEAVEMTVRKLHFGDFGGYWLKLVYFIMAFITCFVIISGVLIWLEARNKKNVPEKRRKYNEKVGHIYLAICLSMYPITALSMIVSKLIPRSLDASRLTILYCVFFGGWLLLSIFFRFKRDNYFTNKYTLLIGSILGFLIPIVNGISSGNWFWITFQNGQTAIFLIDAFWIVLSTISTLIILKMNKKILDKN</sequence>
<feature type="transmembrane region" description="Helical" evidence="1">
    <location>
        <begin position="392"/>
        <end position="415"/>
    </location>
</feature>
<feature type="transmembrane region" description="Helical" evidence="1">
    <location>
        <begin position="454"/>
        <end position="480"/>
    </location>
</feature>
<proteinExistence type="predicted"/>
<dbReference type="Pfam" id="PF03929">
    <property type="entry name" value="PepSY_TM"/>
    <property type="match status" value="1"/>
</dbReference>